<evidence type="ECO:0000313" key="3">
    <source>
        <dbReference type="EMBL" id="MPM73839.1"/>
    </source>
</evidence>
<dbReference type="SUPFAM" id="SSF47240">
    <property type="entry name" value="Ferritin-like"/>
    <property type="match status" value="1"/>
</dbReference>
<dbReference type="EMBL" id="VSSQ01025604">
    <property type="protein sequence ID" value="MPM73839.1"/>
    <property type="molecule type" value="Genomic_DNA"/>
</dbReference>
<dbReference type="InterPro" id="IPR019243">
    <property type="entry name" value="DUF2202"/>
</dbReference>
<name>A0A645CA88_9ZZZZ</name>
<reference evidence="3" key="1">
    <citation type="submission" date="2019-08" db="EMBL/GenBank/DDBJ databases">
        <authorList>
            <person name="Kucharzyk K."/>
            <person name="Murdoch R.W."/>
            <person name="Higgins S."/>
            <person name="Loffler F."/>
        </authorList>
    </citation>
    <scope>NUCLEOTIDE SEQUENCE</scope>
</reference>
<evidence type="ECO:0000256" key="1">
    <source>
        <dbReference type="SAM" id="MobiDB-lite"/>
    </source>
</evidence>
<gene>
    <name evidence="3" type="ORF">SDC9_120824</name>
</gene>
<accession>A0A645CA88</accession>
<protein>
    <recommendedName>
        <fullName evidence="2">DUF2202 domain-containing protein</fullName>
    </recommendedName>
</protein>
<dbReference type="Pfam" id="PF09968">
    <property type="entry name" value="DUF2202"/>
    <property type="match status" value="1"/>
</dbReference>
<organism evidence="3">
    <name type="scientific">bioreactor metagenome</name>
    <dbReference type="NCBI Taxonomy" id="1076179"/>
    <lineage>
        <taxon>unclassified sequences</taxon>
        <taxon>metagenomes</taxon>
        <taxon>ecological metagenomes</taxon>
    </lineage>
</organism>
<feature type="region of interest" description="Disordered" evidence="1">
    <location>
        <begin position="161"/>
        <end position="203"/>
    </location>
</feature>
<dbReference type="InterPro" id="IPR009078">
    <property type="entry name" value="Ferritin-like_SF"/>
</dbReference>
<feature type="compositionally biased region" description="Polar residues" evidence="1">
    <location>
        <begin position="165"/>
        <end position="190"/>
    </location>
</feature>
<dbReference type="Gene3D" id="1.20.1260.10">
    <property type="match status" value="1"/>
</dbReference>
<dbReference type="CDD" id="cd01048">
    <property type="entry name" value="Ferritin_like_AB2"/>
    <property type="match status" value="1"/>
</dbReference>
<evidence type="ECO:0000259" key="2">
    <source>
        <dbReference type="Pfam" id="PF09968"/>
    </source>
</evidence>
<dbReference type="InterPro" id="IPR012347">
    <property type="entry name" value="Ferritin-like"/>
</dbReference>
<proteinExistence type="predicted"/>
<feature type="domain" description="DUF2202" evidence="2">
    <location>
        <begin position="44"/>
        <end position="171"/>
    </location>
</feature>
<comment type="caution">
    <text evidence="3">The sequence shown here is derived from an EMBL/GenBank/DDBJ whole genome shotgun (WGS) entry which is preliminary data.</text>
</comment>
<sequence length="203" mass="22448">MKNVKWTKLMALSLALLMPLIALGETPFGAAALSEGKTYTVEEMLTYAIQDEYLARAEYKVIMDAFGEQRPFINIMKAEGVHVQRLLPLFTAYGVTVPEDTALKHTVKPDSLAAAYEAGVTSKVNNIAMYEAFLKQEDLPDDVRAVFEALMRASGNHLRAFEGNANKQGMGNQNRAAGKGQQNNSNLNADENSEFMQGRGRRR</sequence>
<dbReference type="AlphaFoldDB" id="A0A645CA88"/>